<proteinExistence type="predicted"/>
<organism evidence="2 3">
    <name type="scientific">Nocardioides perillae</name>
    <dbReference type="NCBI Taxonomy" id="1119534"/>
    <lineage>
        <taxon>Bacteria</taxon>
        <taxon>Bacillati</taxon>
        <taxon>Actinomycetota</taxon>
        <taxon>Actinomycetes</taxon>
        <taxon>Propionibacteriales</taxon>
        <taxon>Nocardioidaceae</taxon>
        <taxon>Nocardioides</taxon>
    </lineage>
</organism>
<dbReference type="CDD" id="cd15482">
    <property type="entry name" value="Sialidase_non-viral"/>
    <property type="match status" value="1"/>
</dbReference>
<accession>A0A7Y9ULH5</accession>
<comment type="caution">
    <text evidence="2">The sequence shown here is derived from an EMBL/GenBank/DDBJ whole genome shotgun (WGS) entry which is preliminary data.</text>
</comment>
<gene>
    <name evidence="2" type="ORF">BJ989_002777</name>
</gene>
<dbReference type="PANTHER" id="PTHR43739">
    <property type="entry name" value="XYLOGLUCANASE (EUROFUNG)"/>
    <property type="match status" value="1"/>
</dbReference>
<dbReference type="RefSeq" id="WP_343049383.1">
    <property type="nucleotide sequence ID" value="NZ_JACCAC010000001.1"/>
</dbReference>
<reference evidence="2 3" key="1">
    <citation type="submission" date="2020-07" db="EMBL/GenBank/DDBJ databases">
        <title>Sequencing the genomes of 1000 actinobacteria strains.</title>
        <authorList>
            <person name="Klenk H.-P."/>
        </authorList>
    </citation>
    <scope>NUCLEOTIDE SEQUENCE [LARGE SCALE GENOMIC DNA]</scope>
    <source>
        <strain evidence="2 3">DSM 24552</strain>
    </source>
</reference>
<dbReference type="GO" id="GO:0010411">
    <property type="term" value="P:xyloglucan metabolic process"/>
    <property type="evidence" value="ECO:0007669"/>
    <property type="project" value="TreeGrafter"/>
</dbReference>
<evidence type="ECO:0000313" key="2">
    <source>
        <dbReference type="EMBL" id="NYG56473.1"/>
    </source>
</evidence>
<evidence type="ECO:0000313" key="3">
    <source>
        <dbReference type="Proteomes" id="UP000544110"/>
    </source>
</evidence>
<dbReference type="Gene3D" id="2.130.10.10">
    <property type="entry name" value="YVTN repeat-like/Quinoprotein amine dehydrogenase"/>
    <property type="match status" value="1"/>
</dbReference>
<sequence>MDGTEHGTGQGTEQGTGQGTEQGTGQDTVVLVGTRKGLWVGRSDGARAAWAWSGPHAAMTEVYACLVTPPSDSGPPRLWAATASSWLGPTLVRSDDLGETWVEAGVPRFPDDVDASVERVWQLQPGARAGELWAGTEPGAVFRSTDDGETWELVRGLWDHPHRAEWGEGFGGQAFHTLLPHPTDPDRLVAAISTGGVYATTDGGATWEPRNRGLKAEFFPDGAHYPEFGQCVHKVARHPAHPERLFLQNHGGVYRSDDEGGSWASIAAGLPSDFGFPVVVHPHRPDTVHVFPLGGGEGRFPPEGRARVWRSPDAGATWAAHDEGLPDGFWVGVMRDAMTADDHERSGLWLGARNGSVWLSVDGGRWREVARDLPDVMCLRAARC</sequence>
<name>A0A7Y9ULH5_9ACTN</name>
<evidence type="ECO:0000256" key="1">
    <source>
        <dbReference type="SAM" id="MobiDB-lite"/>
    </source>
</evidence>
<dbReference type="PANTHER" id="PTHR43739:SF5">
    <property type="entry name" value="EXO-ALPHA-SIALIDASE"/>
    <property type="match status" value="1"/>
</dbReference>
<dbReference type="SUPFAM" id="SSF110296">
    <property type="entry name" value="Oligoxyloglucan reducing end-specific cellobiohydrolase"/>
    <property type="match status" value="1"/>
</dbReference>
<dbReference type="AlphaFoldDB" id="A0A7Y9ULH5"/>
<dbReference type="Proteomes" id="UP000544110">
    <property type="component" value="Unassembled WGS sequence"/>
</dbReference>
<dbReference type="InterPro" id="IPR015943">
    <property type="entry name" value="WD40/YVTN_repeat-like_dom_sf"/>
</dbReference>
<dbReference type="InterPro" id="IPR052025">
    <property type="entry name" value="Xyloglucanase_GH74"/>
</dbReference>
<feature type="compositionally biased region" description="Gly residues" evidence="1">
    <location>
        <begin position="1"/>
        <end position="22"/>
    </location>
</feature>
<feature type="region of interest" description="Disordered" evidence="1">
    <location>
        <begin position="1"/>
        <end position="26"/>
    </location>
</feature>
<protein>
    <submittedName>
        <fullName evidence="2">Photosystem II stability/assembly factor-like uncharacterized protein</fullName>
    </submittedName>
</protein>
<keyword evidence="3" id="KW-1185">Reference proteome</keyword>
<dbReference type="EMBL" id="JACCAC010000001">
    <property type="protein sequence ID" value="NYG56473.1"/>
    <property type="molecule type" value="Genomic_DNA"/>
</dbReference>